<organism evidence="1 2">
    <name type="scientific">Desulfomonile tiedjei (strain ATCC 49306 / DSM 6799 / DCB-1)</name>
    <dbReference type="NCBI Taxonomy" id="706587"/>
    <lineage>
        <taxon>Bacteria</taxon>
        <taxon>Pseudomonadati</taxon>
        <taxon>Thermodesulfobacteriota</taxon>
        <taxon>Desulfomonilia</taxon>
        <taxon>Desulfomonilales</taxon>
        <taxon>Desulfomonilaceae</taxon>
        <taxon>Desulfomonile</taxon>
    </lineage>
</organism>
<dbReference type="HOGENOM" id="CLU_2464094_0_0_7"/>
<proteinExistence type="predicted"/>
<dbReference type="Proteomes" id="UP000006055">
    <property type="component" value="Chromosome"/>
</dbReference>
<evidence type="ECO:0000313" key="1">
    <source>
        <dbReference type="EMBL" id="AFM27422.1"/>
    </source>
</evidence>
<dbReference type="AlphaFoldDB" id="I4CCY1"/>
<reference evidence="2" key="1">
    <citation type="submission" date="2012-06" db="EMBL/GenBank/DDBJ databases">
        <title>Complete sequence of chromosome of Desulfomonile tiedjei DSM 6799.</title>
        <authorList>
            <person name="Lucas S."/>
            <person name="Copeland A."/>
            <person name="Lapidus A."/>
            <person name="Glavina del Rio T."/>
            <person name="Dalin E."/>
            <person name="Tice H."/>
            <person name="Bruce D."/>
            <person name="Goodwin L."/>
            <person name="Pitluck S."/>
            <person name="Peters L."/>
            <person name="Ovchinnikova G."/>
            <person name="Zeytun A."/>
            <person name="Lu M."/>
            <person name="Kyrpides N."/>
            <person name="Mavromatis K."/>
            <person name="Ivanova N."/>
            <person name="Brettin T."/>
            <person name="Detter J.C."/>
            <person name="Han C."/>
            <person name="Larimer F."/>
            <person name="Land M."/>
            <person name="Hauser L."/>
            <person name="Markowitz V."/>
            <person name="Cheng J.-F."/>
            <person name="Hugenholtz P."/>
            <person name="Woyke T."/>
            <person name="Wu D."/>
            <person name="Spring S."/>
            <person name="Schroeder M."/>
            <person name="Brambilla E."/>
            <person name="Klenk H.-P."/>
            <person name="Eisen J.A."/>
        </authorList>
    </citation>
    <scope>NUCLEOTIDE SEQUENCE [LARGE SCALE GENOMIC DNA]</scope>
    <source>
        <strain evidence="2">ATCC 49306 / DSM 6799 / DCB-1</strain>
    </source>
</reference>
<dbReference type="STRING" id="706587.Desti_4806"/>
<dbReference type="OrthoDB" id="5516437at2"/>
<protein>
    <submittedName>
        <fullName evidence="1">Uncharacterized protein</fullName>
    </submittedName>
</protein>
<evidence type="ECO:0000313" key="2">
    <source>
        <dbReference type="Proteomes" id="UP000006055"/>
    </source>
</evidence>
<sequence length="88" mass="10051">MVDEAKRGFFKSLFREVVQNATTAFKAEEAKPAEDVDRFFESYESSYALTLCYPDDILLETARLEGIACEGREKIDIVKELFQKKGGF</sequence>
<keyword evidence="2" id="KW-1185">Reference proteome</keyword>
<dbReference type="RefSeq" id="WP_014812529.1">
    <property type="nucleotide sequence ID" value="NC_018025.1"/>
</dbReference>
<dbReference type="KEGG" id="dti:Desti_4806"/>
<name>I4CCY1_DESTA</name>
<gene>
    <name evidence="1" type="ordered locus">Desti_4806</name>
</gene>
<dbReference type="EMBL" id="CP003360">
    <property type="protein sequence ID" value="AFM27422.1"/>
    <property type="molecule type" value="Genomic_DNA"/>
</dbReference>
<accession>I4CCY1</accession>